<accession>A0A2W5HF66</accession>
<name>A0A2W5HF66_9BACT</name>
<evidence type="ECO:0000256" key="1">
    <source>
        <dbReference type="SAM" id="Coils"/>
    </source>
</evidence>
<evidence type="ECO:0000313" key="2">
    <source>
        <dbReference type="EMBL" id="PZP56786.1"/>
    </source>
</evidence>
<proteinExistence type="predicted"/>
<comment type="caution">
    <text evidence="2">The sequence shown here is derived from an EMBL/GenBank/DDBJ whole genome shotgun (WGS) entry which is preliminary data.</text>
</comment>
<protein>
    <submittedName>
        <fullName evidence="2">Uncharacterized protein</fullName>
    </submittedName>
</protein>
<reference evidence="2 3" key="1">
    <citation type="submission" date="2017-08" db="EMBL/GenBank/DDBJ databases">
        <title>Infants hospitalized years apart are colonized by the same room-sourced microbial strains.</title>
        <authorList>
            <person name="Brooks B."/>
            <person name="Olm M.R."/>
            <person name="Firek B.A."/>
            <person name="Baker R."/>
            <person name="Thomas B.C."/>
            <person name="Morowitz M.J."/>
            <person name="Banfield J.F."/>
        </authorList>
    </citation>
    <scope>NUCLEOTIDE SEQUENCE [LARGE SCALE GENOMIC DNA]</scope>
    <source>
        <strain evidence="2">S2_006_000_R2_64</strain>
    </source>
</reference>
<feature type="coiled-coil region" evidence="1">
    <location>
        <begin position="48"/>
        <end position="85"/>
    </location>
</feature>
<dbReference type="EMBL" id="QFOT01000015">
    <property type="protein sequence ID" value="PZP56786.1"/>
    <property type="molecule type" value="Genomic_DNA"/>
</dbReference>
<dbReference type="AlphaFoldDB" id="A0A2W5HF66"/>
<gene>
    <name evidence="2" type="ORF">DI586_02510</name>
</gene>
<organism evidence="2 3">
    <name type="scientific">Micavibrio aeruginosavorus</name>
    <dbReference type="NCBI Taxonomy" id="349221"/>
    <lineage>
        <taxon>Bacteria</taxon>
        <taxon>Pseudomonadati</taxon>
        <taxon>Bdellovibrionota</taxon>
        <taxon>Bdellovibrionia</taxon>
        <taxon>Bdellovibrionales</taxon>
        <taxon>Pseudobdellovibrionaceae</taxon>
        <taxon>Micavibrio</taxon>
    </lineage>
</organism>
<sequence length="158" mass="17169">MGSLTSALAPIIQVGSALGTVANAAAPFYKDSVDRKAQKASNELAVRQAQASAALQKEQNRLSALQQEQDRKRALRNAVARQRAEFGGSGIGSADGSSEAVLLGLFNESDDERAMRQQITNLRNNALDLTPAQIQQRNLLQQTQSREQDAINRITDFF</sequence>
<keyword evidence="1" id="KW-0175">Coiled coil</keyword>
<dbReference type="Proteomes" id="UP000249739">
    <property type="component" value="Unassembled WGS sequence"/>
</dbReference>
<evidence type="ECO:0000313" key="3">
    <source>
        <dbReference type="Proteomes" id="UP000249739"/>
    </source>
</evidence>